<keyword evidence="7" id="KW-0998">Cell outer membrane</keyword>
<feature type="chain" id="PRO_5046816380" evidence="8">
    <location>
        <begin position="26"/>
        <end position="378"/>
    </location>
</feature>
<feature type="signal peptide" evidence="8">
    <location>
        <begin position="1"/>
        <end position="25"/>
    </location>
</feature>
<keyword evidence="10" id="KW-1185">Reference proteome</keyword>
<dbReference type="EMBL" id="JAESVD010000013">
    <property type="protein sequence ID" value="MBL4915190.1"/>
    <property type="molecule type" value="Genomic_DNA"/>
</dbReference>
<dbReference type="PANTHER" id="PTHR35093:SF8">
    <property type="entry name" value="OUTER MEMBRANE PROTEIN NMB0088-RELATED"/>
    <property type="match status" value="1"/>
</dbReference>
<evidence type="ECO:0000256" key="6">
    <source>
        <dbReference type="ARBA" id="ARBA00023136"/>
    </source>
</evidence>
<keyword evidence="6" id="KW-0472">Membrane</keyword>
<evidence type="ECO:0000256" key="8">
    <source>
        <dbReference type="SAM" id="SignalP"/>
    </source>
</evidence>
<sequence length="378" mass="40307">MKLNRLTMAITLTLGSGLIASTASAAGLSLSQIGTAESVATAGAANVTNNRDSSAVITNPAALSGIAESSAVVGAQYLDVKSEFERYDLRDGSIGTAGQLMPHLSYAKRLNDDWVAGIAMHSPGGLGMSYDNGVAGGPANIINENNIAIVNITASASYQLNDKLSVGASVIAQYADLQVDLFQGTEQANTIEGNNWSPSFALGAMYQLSDSTNLGLTYNYGGKHELNLATRLPEPQTMDVNWPQSIELGLEQQLTSELTLMVSANWQQWSRYNDKYSDTWGGGIALSYQLNAWTLQSGFSLDSSPLAPADRDVILPLDQQWRFGLGALKTLDSGSVLGVAYQYQSLGDGKIDGSLNPIQPRGFYSDNRIHFITVSLSF</sequence>
<evidence type="ECO:0000256" key="4">
    <source>
        <dbReference type="ARBA" id="ARBA00022692"/>
    </source>
</evidence>
<keyword evidence="5 8" id="KW-0732">Signal</keyword>
<accession>A0ABS1T3N4</accession>
<dbReference type="Pfam" id="PF03349">
    <property type="entry name" value="Toluene_X"/>
    <property type="match status" value="1"/>
</dbReference>
<comment type="caution">
    <text evidence="9">The sequence shown here is derived from an EMBL/GenBank/DDBJ whole genome shotgun (WGS) entry which is preliminary data.</text>
</comment>
<evidence type="ECO:0000256" key="3">
    <source>
        <dbReference type="ARBA" id="ARBA00022452"/>
    </source>
</evidence>
<reference evidence="9 10" key="1">
    <citation type="submission" date="2021-01" db="EMBL/GenBank/DDBJ databases">
        <title>Genome sequence of Shewanella schlegeliana JCM 11561.</title>
        <authorList>
            <person name="Zhang H."/>
            <person name="Li C."/>
        </authorList>
    </citation>
    <scope>NUCLEOTIDE SEQUENCE [LARGE SCALE GENOMIC DNA]</scope>
    <source>
        <strain evidence="9 10">JCM 11561</strain>
    </source>
</reference>
<comment type="similarity">
    <text evidence="2">Belongs to the OmpP1/FadL family.</text>
</comment>
<protein>
    <submittedName>
        <fullName evidence="9">Outer membrane protein transport protein</fullName>
    </submittedName>
</protein>
<dbReference type="Gene3D" id="2.40.160.60">
    <property type="entry name" value="Outer membrane protein transport protein (OMPP1/FadL/TodX)"/>
    <property type="match status" value="1"/>
</dbReference>
<gene>
    <name evidence="9" type="ORF">JMA39_19005</name>
</gene>
<proteinExistence type="inferred from homology"/>
<evidence type="ECO:0000256" key="1">
    <source>
        <dbReference type="ARBA" id="ARBA00004571"/>
    </source>
</evidence>
<dbReference type="Proteomes" id="UP000604898">
    <property type="component" value="Unassembled WGS sequence"/>
</dbReference>
<evidence type="ECO:0000256" key="5">
    <source>
        <dbReference type="ARBA" id="ARBA00022729"/>
    </source>
</evidence>
<evidence type="ECO:0000313" key="9">
    <source>
        <dbReference type="EMBL" id="MBL4915190.1"/>
    </source>
</evidence>
<dbReference type="SUPFAM" id="SSF56935">
    <property type="entry name" value="Porins"/>
    <property type="match status" value="1"/>
</dbReference>
<evidence type="ECO:0000313" key="10">
    <source>
        <dbReference type="Proteomes" id="UP000604898"/>
    </source>
</evidence>
<name>A0ABS1T3N4_9GAMM</name>
<organism evidence="9 10">
    <name type="scientific">Shewanella schlegeliana</name>
    <dbReference type="NCBI Taxonomy" id="190308"/>
    <lineage>
        <taxon>Bacteria</taxon>
        <taxon>Pseudomonadati</taxon>
        <taxon>Pseudomonadota</taxon>
        <taxon>Gammaproteobacteria</taxon>
        <taxon>Alteromonadales</taxon>
        <taxon>Shewanellaceae</taxon>
        <taxon>Shewanella</taxon>
    </lineage>
</organism>
<keyword evidence="3" id="KW-1134">Transmembrane beta strand</keyword>
<comment type="subcellular location">
    <subcellularLocation>
        <location evidence="1">Cell outer membrane</location>
        <topology evidence="1">Multi-pass membrane protein</topology>
    </subcellularLocation>
</comment>
<evidence type="ECO:0000256" key="7">
    <source>
        <dbReference type="ARBA" id="ARBA00023237"/>
    </source>
</evidence>
<dbReference type="InterPro" id="IPR005017">
    <property type="entry name" value="OMPP1/FadL/TodX"/>
</dbReference>
<keyword evidence="4" id="KW-0812">Transmembrane</keyword>
<evidence type="ECO:0000256" key="2">
    <source>
        <dbReference type="ARBA" id="ARBA00008163"/>
    </source>
</evidence>
<dbReference type="PANTHER" id="PTHR35093">
    <property type="entry name" value="OUTER MEMBRANE PROTEIN NMB0088-RELATED"/>
    <property type="match status" value="1"/>
</dbReference>